<sequence>MDFDQDEGMMDEEFDDGSKTMSTYAPSEKFVELSEEEEARQLEMFKKREKEELEFPDELELKPGESAKKRLARYRGVKSLAGCEWDYNEDDDRKPASWNRYLKVRNYAATKNKVLKQSKNEVVIKAGQRCRVFLQVPSFILEKIINPQQKPFVLYSLLPHEHKQTVCNFTVQTWEDYDKPIKSKDSMIVQYGPRRVMIQPVFSQASRNSNNVAKFERFLHQGALSVATATVPVTFTNSPALFFKTQGDGSIEMVAQGTFMNTDVTRVIAKRVVLTGEIFKIHKSVVTVRYMFFNNEDVQEYMSIPIFTKMGRSGLIRESLGTHGYFKAAFDGKLNPQDIVGMALYKRVWPKESNSHGI</sequence>
<comment type="caution">
    <text evidence="1">The sequence shown here is derived from an EMBL/GenBank/DDBJ whole genome shotgun (WGS) entry which is preliminary data.</text>
</comment>
<protein>
    <submittedName>
        <fullName evidence="1">Unnamed protein product</fullName>
    </submittedName>
</protein>
<name>A0ACB5T0P7_AMBMO</name>
<reference evidence="1" key="1">
    <citation type="submission" date="2023-04" db="EMBL/GenBank/DDBJ databases">
        <title>Ambrosiozyma monospora NBRC 10751.</title>
        <authorList>
            <person name="Ichikawa N."/>
            <person name="Sato H."/>
            <person name="Tonouchi N."/>
        </authorList>
    </citation>
    <scope>NUCLEOTIDE SEQUENCE</scope>
    <source>
        <strain evidence="1">NBRC 10751</strain>
    </source>
</reference>
<evidence type="ECO:0000313" key="2">
    <source>
        <dbReference type="Proteomes" id="UP001165064"/>
    </source>
</evidence>
<accession>A0ACB5T0P7</accession>
<organism evidence="1 2">
    <name type="scientific">Ambrosiozyma monospora</name>
    <name type="common">Yeast</name>
    <name type="synonym">Endomycopsis monosporus</name>
    <dbReference type="NCBI Taxonomy" id="43982"/>
    <lineage>
        <taxon>Eukaryota</taxon>
        <taxon>Fungi</taxon>
        <taxon>Dikarya</taxon>
        <taxon>Ascomycota</taxon>
        <taxon>Saccharomycotina</taxon>
        <taxon>Pichiomycetes</taxon>
        <taxon>Pichiales</taxon>
        <taxon>Pichiaceae</taxon>
        <taxon>Ambrosiozyma</taxon>
    </lineage>
</organism>
<proteinExistence type="predicted"/>
<gene>
    <name evidence="1" type="ORF">Amon02_000337200</name>
</gene>
<keyword evidence="2" id="KW-1185">Reference proteome</keyword>
<dbReference type="Proteomes" id="UP001165064">
    <property type="component" value="Unassembled WGS sequence"/>
</dbReference>
<evidence type="ECO:0000313" key="1">
    <source>
        <dbReference type="EMBL" id="GME78273.1"/>
    </source>
</evidence>
<dbReference type="EMBL" id="BSXS01002133">
    <property type="protein sequence ID" value="GME78273.1"/>
    <property type="molecule type" value="Genomic_DNA"/>
</dbReference>